<protein>
    <submittedName>
        <fullName evidence="2">Uncharacterized conserved protein YurZ, alkylhydroperoxidase/carboxymuconolactone decarboxylase family</fullName>
    </submittedName>
</protein>
<dbReference type="InterPro" id="IPR029032">
    <property type="entry name" value="AhpD-like"/>
</dbReference>
<keyword evidence="3" id="KW-1185">Reference proteome</keyword>
<dbReference type="GO" id="GO:0051920">
    <property type="term" value="F:peroxiredoxin activity"/>
    <property type="evidence" value="ECO:0007669"/>
    <property type="project" value="InterPro"/>
</dbReference>
<evidence type="ECO:0000313" key="3">
    <source>
        <dbReference type="Proteomes" id="UP000323439"/>
    </source>
</evidence>
<accession>A0A1G5X559</accession>
<dbReference type="RefSeq" id="WP_149732458.1">
    <property type="nucleotide sequence ID" value="NZ_FMXB01000018.1"/>
</dbReference>
<dbReference type="PANTHER" id="PTHR33930:SF2">
    <property type="entry name" value="BLR3452 PROTEIN"/>
    <property type="match status" value="1"/>
</dbReference>
<dbReference type="SUPFAM" id="SSF69118">
    <property type="entry name" value="AhpD-like"/>
    <property type="match status" value="1"/>
</dbReference>
<evidence type="ECO:0000259" key="1">
    <source>
        <dbReference type="Pfam" id="PF02627"/>
    </source>
</evidence>
<dbReference type="InterPro" id="IPR003779">
    <property type="entry name" value="CMD-like"/>
</dbReference>
<proteinExistence type="predicted"/>
<dbReference type="Proteomes" id="UP000323439">
    <property type="component" value="Unassembled WGS sequence"/>
</dbReference>
<name>A0A1G5X559_9EURY</name>
<dbReference type="STRING" id="230361.sm9_0762"/>
<keyword evidence="2" id="KW-0575">Peroxidase</keyword>
<gene>
    <name evidence="2" type="ORF">SAMN02910315_01957</name>
</gene>
<dbReference type="OrthoDB" id="73788at2157"/>
<dbReference type="Gene3D" id="1.20.1290.10">
    <property type="entry name" value="AhpD-like"/>
    <property type="match status" value="1"/>
</dbReference>
<feature type="domain" description="Carboxymuconolactone decarboxylase-like" evidence="1">
    <location>
        <begin position="19"/>
        <end position="101"/>
    </location>
</feature>
<dbReference type="AlphaFoldDB" id="A0A1G5X559"/>
<keyword evidence="2" id="KW-0560">Oxidoreductase</keyword>
<evidence type="ECO:0000313" key="2">
    <source>
        <dbReference type="EMBL" id="SDA65539.1"/>
    </source>
</evidence>
<dbReference type="PANTHER" id="PTHR33930">
    <property type="entry name" value="ALKYL HYDROPEROXIDE REDUCTASE AHPD"/>
    <property type="match status" value="1"/>
</dbReference>
<sequence length="116" mass="12990">MKGDVYYGKGIRELKDEYPDLYELVSSINDTVWDGKVLDYKTQKLIAIGITASRADPRATKKQIRSAIEVLGITKEEIVDVLRVVLLTSGMPAFSKSLQILNSVTEAIEEEREDKA</sequence>
<reference evidence="2 3" key="1">
    <citation type="submission" date="2016-10" db="EMBL/GenBank/DDBJ databases">
        <authorList>
            <person name="Varghese N."/>
            <person name="Submissions S."/>
        </authorList>
    </citation>
    <scope>NUCLEOTIDE SEQUENCE [LARGE SCALE GENOMIC DNA]</scope>
    <source>
        <strain evidence="2 3">DSM 16643</strain>
    </source>
</reference>
<dbReference type="Pfam" id="PF02627">
    <property type="entry name" value="CMD"/>
    <property type="match status" value="1"/>
</dbReference>
<dbReference type="EMBL" id="FMXB01000018">
    <property type="protein sequence ID" value="SDA65539.1"/>
    <property type="molecule type" value="Genomic_DNA"/>
</dbReference>
<organism evidence="2 3">
    <name type="scientific">Methanobrevibacter millerae</name>
    <dbReference type="NCBI Taxonomy" id="230361"/>
    <lineage>
        <taxon>Archaea</taxon>
        <taxon>Methanobacteriati</taxon>
        <taxon>Methanobacteriota</taxon>
        <taxon>Methanomada group</taxon>
        <taxon>Methanobacteria</taxon>
        <taxon>Methanobacteriales</taxon>
        <taxon>Methanobacteriaceae</taxon>
        <taxon>Methanobrevibacter</taxon>
    </lineage>
</organism>